<evidence type="ECO:0000256" key="4">
    <source>
        <dbReference type="ARBA" id="ARBA00022741"/>
    </source>
</evidence>
<evidence type="ECO:0000256" key="8">
    <source>
        <dbReference type="ARBA" id="ARBA00023067"/>
    </source>
</evidence>
<keyword evidence="6" id="KW-0067">ATP-binding</keyword>
<protein>
    <recommendedName>
        <fullName evidence="11">Structural maintenance of chromosomes protein</fullName>
    </recommendedName>
</protein>
<comment type="subcellular location">
    <subcellularLocation>
        <location evidence="1 11">Nucleus</location>
    </subcellularLocation>
</comment>
<evidence type="ECO:0000259" key="14">
    <source>
        <dbReference type="SMART" id="SM00968"/>
    </source>
</evidence>
<dbReference type="GO" id="GO:0005634">
    <property type="term" value="C:nucleus"/>
    <property type="evidence" value="ECO:0007669"/>
    <property type="project" value="UniProtKB-SubCell"/>
</dbReference>
<evidence type="ECO:0000256" key="1">
    <source>
        <dbReference type="ARBA" id="ARBA00004123"/>
    </source>
</evidence>
<proteinExistence type="inferred from homology"/>
<dbReference type="GO" id="GO:0032991">
    <property type="term" value="C:protein-containing complex"/>
    <property type="evidence" value="ECO:0007669"/>
    <property type="project" value="UniProtKB-ARBA"/>
</dbReference>
<feature type="coiled-coil region" evidence="12">
    <location>
        <begin position="490"/>
        <end position="562"/>
    </location>
</feature>
<dbReference type="GO" id="GO:0030261">
    <property type="term" value="P:chromosome condensation"/>
    <property type="evidence" value="ECO:0007669"/>
    <property type="project" value="UniProtKB-KW"/>
</dbReference>
<keyword evidence="8" id="KW-0226">DNA condensation</keyword>
<keyword evidence="10" id="KW-0131">Cell cycle</keyword>
<comment type="similarity">
    <text evidence="2">Belongs to the SMC family. SMC2 subfamily.</text>
</comment>
<organism evidence="15 16">
    <name type="scientific">Strongyloides venezuelensis</name>
    <name type="common">Threadworm</name>
    <dbReference type="NCBI Taxonomy" id="75913"/>
    <lineage>
        <taxon>Eukaryota</taxon>
        <taxon>Metazoa</taxon>
        <taxon>Ecdysozoa</taxon>
        <taxon>Nematoda</taxon>
        <taxon>Chromadorea</taxon>
        <taxon>Rhabditida</taxon>
        <taxon>Tylenchina</taxon>
        <taxon>Panagrolaimomorpha</taxon>
        <taxon>Strongyloidoidea</taxon>
        <taxon>Strongyloididae</taxon>
        <taxon>Strongyloides</taxon>
    </lineage>
</organism>
<dbReference type="Pfam" id="PF02463">
    <property type="entry name" value="SMC_N"/>
    <property type="match status" value="1"/>
</dbReference>
<keyword evidence="13" id="KW-0472">Membrane</keyword>
<dbReference type="SUPFAM" id="SSF75553">
    <property type="entry name" value="Smc hinge domain"/>
    <property type="match status" value="1"/>
</dbReference>
<dbReference type="WBParaSite" id="SVE_0605600.1">
    <property type="protein sequence ID" value="SVE_0605600.1"/>
    <property type="gene ID" value="SVE_0605600"/>
</dbReference>
<reference evidence="15" key="1">
    <citation type="submission" date="2014-07" db="EMBL/GenBank/DDBJ databases">
        <authorList>
            <person name="Martin A.A"/>
            <person name="De Silva N."/>
        </authorList>
    </citation>
    <scope>NUCLEOTIDE SEQUENCE</scope>
</reference>
<feature type="coiled-coil region" evidence="12">
    <location>
        <begin position="1021"/>
        <end position="1091"/>
    </location>
</feature>
<evidence type="ECO:0000256" key="11">
    <source>
        <dbReference type="PIRNR" id="PIRNR005719"/>
    </source>
</evidence>
<feature type="coiled-coil region" evidence="12">
    <location>
        <begin position="377"/>
        <end position="418"/>
    </location>
</feature>
<dbReference type="PIRSF" id="PIRSF005719">
    <property type="entry name" value="SMC"/>
    <property type="match status" value="1"/>
</dbReference>
<keyword evidence="13" id="KW-1133">Transmembrane helix</keyword>
<dbReference type="Proteomes" id="UP000035680">
    <property type="component" value="Unassembled WGS sequence"/>
</dbReference>
<dbReference type="InterPro" id="IPR010935">
    <property type="entry name" value="SMC_hinge"/>
</dbReference>
<keyword evidence="3" id="KW-0132">Cell division</keyword>
<evidence type="ECO:0000256" key="9">
    <source>
        <dbReference type="ARBA" id="ARBA00023242"/>
    </source>
</evidence>
<dbReference type="STRING" id="75913.A0A0K0FB50"/>
<feature type="domain" description="SMC hinge" evidence="14">
    <location>
        <begin position="579"/>
        <end position="698"/>
    </location>
</feature>
<sequence>MSNKLQLFLALTNLHFVPLLFIFYYSCRIFQKDCESSGIVFTIYIFEIGPFKEGFIIHLAMYLQSIEIDGFKSYARPGVLDNFDKEFNAITGLNGSGKSNILDAICFVLGISNLTHVRCQKMDDLVFKQGQAGVTRASVTLTFNNSNKAASPIGYENDDIIRVSRSVVVNGRPSISINGHTCTMVKVQDMFRSVGLNINNPHFLIMQGRIAKVLNMKPKELLGMVEEAAGTTLYESKKEHANKQLKEKLVRIEGIEEIFEKEINPQVEKLKKDREKYYSHQKLEKRAKLASERLLAYRYCDTKANIEKSSKGIESKTNEIAECGNVIENMEKQLEDINKEVGHLKEFLSSGPTEEESKLQKEFRAVSDELCVMQDKKDRLEESQKQMLKDIKNIEAQNEKDKKDVEKLKEKLKNAHSEVGSDAERRSQLEDIIKVNREKLSNLACDVVDNGEGEKVSLKALVGDLSTKLSAAKTENYKLDSEKSVLQKAVIGLEKDLKKMGNDNKRLEGDLEKAKESCERIGKQLEEIPFNRERFSQLSDRKDELESSYNLAKSNYNNSESRVGYDIHPNDPKNTIDKRKVYGPVGYLIDVKDEKFLSALEIAGGGSFRNIVVEDSDTATSILKTRLPRRVSFLPLRDLKSRVIHPKKLQAAQSIGGSSNVWLALDLISYDPKYRVAMEYVFGNILVCSSADVAKRVCFNRDVSTRCVTLDGDDYNPSGILTGGSSRQASGTILRAILSVRRSKEKMDKIFHDLQSVNDEYNKLSKYQATYRTLEEQLNVETYKLQEIKQLIENSKLFCTKNQLEKSKKRLAEIEEELIEGAKRIEYISRRLDEAKENEKNANAFKEREKNSAKKAIDEAQKELELSKQRFMNAEAIIENLKNEIESYEVSIKSESERIVEMIEATKRYAAEMDELDGPLKELIKNKEEKENLLNEYINGRRDKERAMNSKMTEIDEKTSDIEKLKLERKQKELKLASATENLTKLTNFINELEEKHPFILSSKEHFGVVGTNFDFTGTTYERLCSENEKAEKDLEESSKSVNKKCLQALASFEEKYNSLEARRATVKEDSEKLTRAIDELEKKKIETLQKACKKVNVDFNNIFTELLPGTEVRLVGVEEDVLNGLEVKIAFNGKWKKSLSELSGGQRSLIALSLILAMLKFSPAPLYILDEVDAALDLSHTQNIGQMIKREFKESQFIIVSLKDGMFSNANVLYRTKFVDGSSTVMRMESK</sequence>
<evidence type="ECO:0000256" key="13">
    <source>
        <dbReference type="SAM" id="Phobius"/>
    </source>
</evidence>
<evidence type="ECO:0000256" key="3">
    <source>
        <dbReference type="ARBA" id="ARBA00022618"/>
    </source>
</evidence>
<dbReference type="InterPro" id="IPR027120">
    <property type="entry name" value="Smc2_ABC"/>
</dbReference>
<feature type="coiled-coil region" evidence="12">
    <location>
        <begin position="757"/>
        <end position="996"/>
    </location>
</feature>
<dbReference type="Pfam" id="PF06470">
    <property type="entry name" value="SMC_hinge"/>
    <property type="match status" value="1"/>
</dbReference>
<dbReference type="InterPro" id="IPR024704">
    <property type="entry name" value="SMC"/>
</dbReference>
<dbReference type="PANTHER" id="PTHR43977">
    <property type="entry name" value="STRUCTURAL MAINTENANCE OF CHROMOSOMES PROTEIN 3"/>
    <property type="match status" value="1"/>
</dbReference>
<evidence type="ECO:0000313" key="16">
    <source>
        <dbReference type="WBParaSite" id="SVE_0605600.1"/>
    </source>
</evidence>
<accession>A0A0K0FB50</accession>
<reference evidence="16" key="2">
    <citation type="submission" date="2015-08" db="UniProtKB">
        <authorList>
            <consortium name="WormBaseParasite"/>
        </authorList>
    </citation>
    <scope>IDENTIFICATION</scope>
</reference>
<evidence type="ECO:0000256" key="7">
    <source>
        <dbReference type="ARBA" id="ARBA00023054"/>
    </source>
</evidence>
<name>A0A0K0FB50_STRVS</name>
<keyword evidence="13" id="KW-0812">Transmembrane</keyword>
<dbReference type="GO" id="GO:0016887">
    <property type="term" value="F:ATP hydrolysis activity"/>
    <property type="evidence" value="ECO:0007669"/>
    <property type="project" value="InterPro"/>
</dbReference>
<keyword evidence="4" id="KW-0547">Nucleotide-binding</keyword>
<keyword evidence="9 11" id="KW-0539">Nucleus</keyword>
<dbReference type="SUPFAM" id="SSF52540">
    <property type="entry name" value="P-loop containing nucleoside triphosphate hydrolases"/>
    <property type="match status" value="2"/>
</dbReference>
<dbReference type="Gene3D" id="1.20.1060.20">
    <property type="match status" value="1"/>
</dbReference>
<dbReference type="AlphaFoldDB" id="A0A0K0FB50"/>
<dbReference type="InterPro" id="IPR036277">
    <property type="entry name" value="SMC_hinge_sf"/>
</dbReference>
<dbReference type="CDD" id="cd03273">
    <property type="entry name" value="ABC_SMC2_euk"/>
    <property type="match status" value="1"/>
</dbReference>
<evidence type="ECO:0000256" key="10">
    <source>
        <dbReference type="ARBA" id="ARBA00023306"/>
    </source>
</evidence>
<keyword evidence="5" id="KW-0498">Mitosis</keyword>
<feature type="coiled-coil region" evidence="12">
    <location>
        <begin position="313"/>
        <end position="347"/>
    </location>
</feature>
<evidence type="ECO:0000256" key="2">
    <source>
        <dbReference type="ARBA" id="ARBA00005231"/>
    </source>
</evidence>
<evidence type="ECO:0000256" key="6">
    <source>
        <dbReference type="ARBA" id="ARBA00022840"/>
    </source>
</evidence>
<keyword evidence="7 12" id="KW-0175">Coiled coil</keyword>
<dbReference type="InterPro" id="IPR003395">
    <property type="entry name" value="RecF/RecN/SMC_N"/>
</dbReference>
<dbReference type="Gene3D" id="3.30.70.1620">
    <property type="match status" value="1"/>
</dbReference>
<keyword evidence="15" id="KW-1185">Reference proteome</keyword>
<dbReference type="SMART" id="SM00968">
    <property type="entry name" value="SMC_hinge"/>
    <property type="match status" value="1"/>
</dbReference>
<evidence type="ECO:0000256" key="5">
    <source>
        <dbReference type="ARBA" id="ARBA00022776"/>
    </source>
</evidence>
<evidence type="ECO:0000313" key="15">
    <source>
        <dbReference type="Proteomes" id="UP000035680"/>
    </source>
</evidence>
<dbReference type="Gene3D" id="3.40.50.300">
    <property type="entry name" value="P-loop containing nucleotide triphosphate hydrolases"/>
    <property type="match status" value="2"/>
</dbReference>
<dbReference type="GO" id="GO:0005694">
    <property type="term" value="C:chromosome"/>
    <property type="evidence" value="ECO:0007669"/>
    <property type="project" value="InterPro"/>
</dbReference>
<dbReference type="InterPro" id="IPR027417">
    <property type="entry name" value="P-loop_NTPase"/>
</dbReference>
<evidence type="ECO:0000256" key="12">
    <source>
        <dbReference type="SAM" id="Coils"/>
    </source>
</evidence>
<dbReference type="GO" id="GO:0051301">
    <property type="term" value="P:cell division"/>
    <property type="evidence" value="ECO:0007669"/>
    <property type="project" value="UniProtKB-KW"/>
</dbReference>
<dbReference type="GO" id="GO:0005524">
    <property type="term" value="F:ATP binding"/>
    <property type="evidence" value="ECO:0007669"/>
    <property type="project" value="UniProtKB-KW"/>
</dbReference>
<feature type="transmembrane region" description="Helical" evidence="13">
    <location>
        <begin position="7"/>
        <end position="26"/>
    </location>
</feature>